<protein>
    <submittedName>
        <fullName evidence="1">Uncharacterized protein</fullName>
    </submittedName>
</protein>
<gene>
    <name evidence="1" type="ORF">CARN2_1953</name>
</gene>
<proteinExistence type="predicted"/>
<dbReference type="EMBL" id="CABM01000008">
    <property type="protein sequence ID" value="CBH95689.1"/>
    <property type="molecule type" value="Genomic_DNA"/>
</dbReference>
<accession>E6PL88</accession>
<evidence type="ECO:0000313" key="1">
    <source>
        <dbReference type="EMBL" id="CBH95689.1"/>
    </source>
</evidence>
<dbReference type="AlphaFoldDB" id="E6PL88"/>
<comment type="caution">
    <text evidence="1">The sequence shown here is derived from an EMBL/GenBank/DDBJ whole genome shotgun (WGS) entry which is preliminary data.</text>
</comment>
<organism evidence="1">
    <name type="scientific">mine drainage metagenome</name>
    <dbReference type="NCBI Taxonomy" id="410659"/>
    <lineage>
        <taxon>unclassified sequences</taxon>
        <taxon>metagenomes</taxon>
        <taxon>ecological metagenomes</taxon>
    </lineage>
</organism>
<sequence>MARPRLSIPFTVRENNPLQAAVRRMGRSPYQAMTANPRLAKMKRLAYLFTILTTFVVSGCQSTGVIPTGQDSYMIGKKDGMPGLGVSLTNKAEVYREADEFCRAKGLEVQTLEVTTTPARLAQLGSTELDFKCVAPGGTAQPLQKRPDTVIEIRK</sequence>
<name>E6PL88_9ZZZZ</name>
<reference evidence="1" key="1">
    <citation type="submission" date="2009-10" db="EMBL/GenBank/DDBJ databases">
        <title>Diversity of trophic interactions inside an arsenic-rich microbial ecosystem.</title>
        <authorList>
            <person name="Bertin P.N."/>
            <person name="Heinrich-Salmeron A."/>
            <person name="Pelletier E."/>
            <person name="Goulhen-Chollet F."/>
            <person name="Arsene-Ploetze F."/>
            <person name="Gallien S."/>
            <person name="Calteau A."/>
            <person name="Vallenet D."/>
            <person name="Casiot C."/>
            <person name="Chane-Woon-Ming B."/>
            <person name="Giloteaux L."/>
            <person name="Barakat M."/>
            <person name="Bonnefoy V."/>
            <person name="Bruneel O."/>
            <person name="Chandler M."/>
            <person name="Cleiss J."/>
            <person name="Duran R."/>
            <person name="Elbaz-Poulichet F."/>
            <person name="Fonknechten N."/>
            <person name="Lauga B."/>
            <person name="Mornico D."/>
            <person name="Ortet P."/>
            <person name="Schaeffer C."/>
            <person name="Siguier P."/>
            <person name="Alexander Thil Smith A."/>
            <person name="Van Dorsselaer A."/>
            <person name="Weissenbach J."/>
            <person name="Medigue C."/>
            <person name="Le Paslier D."/>
        </authorList>
    </citation>
    <scope>NUCLEOTIDE SEQUENCE</scope>
</reference>